<dbReference type="AlphaFoldDB" id="A5AZQ8"/>
<keyword evidence="4 9" id="KW-0732">Signal</keyword>
<keyword evidence="7" id="KW-0379">Hydroxylation</keyword>
<evidence type="ECO:0000256" key="2">
    <source>
        <dbReference type="ARBA" id="ARBA00005416"/>
    </source>
</evidence>
<evidence type="ECO:0000256" key="9">
    <source>
        <dbReference type="SAM" id="SignalP"/>
    </source>
</evidence>
<dbReference type="EMBL" id="AM441589">
    <property type="protein sequence ID" value="CAN62990.1"/>
    <property type="molecule type" value="Genomic_DNA"/>
</dbReference>
<evidence type="ECO:0008006" key="11">
    <source>
        <dbReference type="Google" id="ProtNLM"/>
    </source>
</evidence>
<sequence length="85" mass="9554">MASAFRACLFIVVLSMLGPSLESRLYHVPSMAQKGIDSHLILREMGFDTPKMEYYRKRSLLDAETTRVSPGGPDPEHHRKPTALP</sequence>
<reference evidence="10" key="1">
    <citation type="journal article" date="2007" name="PLoS ONE">
        <title>The first genome sequence of an elite grapevine cultivar (Pinot noir Vitis vinifera L.): coping with a highly heterozygous genome.</title>
        <authorList>
            <person name="Velasco R."/>
            <person name="Zharkikh A."/>
            <person name="Troggio M."/>
            <person name="Cartwright D.A."/>
            <person name="Cestaro A."/>
            <person name="Pruss D."/>
            <person name="Pindo M."/>
            <person name="FitzGerald L.M."/>
            <person name="Vezzulli S."/>
            <person name="Reid J."/>
            <person name="Malacarne G."/>
            <person name="Iliev D."/>
            <person name="Coppola G."/>
            <person name="Wardell B."/>
            <person name="Micheletti D."/>
            <person name="Macalma T."/>
            <person name="Facci M."/>
            <person name="Mitchell J.T."/>
            <person name="Perazzolli M."/>
            <person name="Eldredge G."/>
            <person name="Gatto P."/>
            <person name="Oyzerski R."/>
            <person name="Moretto M."/>
            <person name="Gutin N."/>
            <person name="Stefanini M."/>
            <person name="Chen Y."/>
            <person name="Segala C."/>
            <person name="Davenport C."/>
            <person name="Dematte L."/>
            <person name="Mraz A."/>
            <person name="Battilana J."/>
            <person name="Stormo K."/>
            <person name="Costa F."/>
            <person name="Tao Q."/>
            <person name="Si-Ammour A."/>
            <person name="Harkins T."/>
            <person name="Lackey A."/>
            <person name="Perbost C."/>
            <person name="Taillon B."/>
            <person name="Stella A."/>
            <person name="Solovyev V."/>
            <person name="Fawcett J.A."/>
            <person name="Sterck L."/>
            <person name="Vandepoele K."/>
            <person name="Grando S.M."/>
            <person name="Toppo S."/>
            <person name="Moser C."/>
            <person name="Lanchbury J."/>
            <person name="Bogden R."/>
            <person name="Skolnick M."/>
            <person name="Sgaramella V."/>
            <person name="Bhatnagar S.K."/>
            <person name="Fontana P."/>
            <person name="Gutin A."/>
            <person name="Van de Peer Y."/>
            <person name="Salamini F."/>
            <person name="Viola R."/>
        </authorList>
    </citation>
    <scope>NUCLEOTIDE SEQUENCE</scope>
</reference>
<evidence type="ECO:0000256" key="7">
    <source>
        <dbReference type="ARBA" id="ARBA00023278"/>
    </source>
</evidence>
<keyword evidence="6" id="KW-0325">Glycoprotein</keyword>
<keyword evidence="3" id="KW-0964">Secreted</keyword>
<name>A5AZQ8_VITVI</name>
<protein>
    <recommendedName>
        <fullName evidence="11">CLAVATA3/ESR (CLE)-related protein 5</fullName>
    </recommendedName>
</protein>
<keyword evidence="5" id="KW-0221">Differentiation</keyword>
<dbReference type="GO" id="GO:0030154">
    <property type="term" value="P:cell differentiation"/>
    <property type="evidence" value="ECO:0007669"/>
    <property type="project" value="UniProtKB-KW"/>
</dbReference>
<dbReference type="PANTHER" id="PTHR36016:SF1">
    <property type="entry name" value="CLAVATA3_ESR (CLE)-RELATED PROTEIN 5-RELATED"/>
    <property type="match status" value="1"/>
</dbReference>
<evidence type="ECO:0000256" key="6">
    <source>
        <dbReference type="ARBA" id="ARBA00023180"/>
    </source>
</evidence>
<accession>A5AZQ8</accession>
<gene>
    <name evidence="10" type="ORF">VITISV_019983</name>
</gene>
<comment type="subcellular location">
    <subcellularLocation>
        <location evidence="1">Secreted</location>
        <location evidence="1">Extracellular space</location>
    </subcellularLocation>
</comment>
<evidence type="ECO:0000256" key="8">
    <source>
        <dbReference type="SAM" id="MobiDB-lite"/>
    </source>
</evidence>
<dbReference type="InterPro" id="IPR039617">
    <property type="entry name" value="CLAVATA3-CLE"/>
</dbReference>
<proteinExistence type="inferred from homology"/>
<feature type="chain" id="PRO_5002679544" description="CLAVATA3/ESR (CLE)-related protein 5" evidence="9">
    <location>
        <begin position="24"/>
        <end position="85"/>
    </location>
</feature>
<evidence type="ECO:0000313" key="10">
    <source>
        <dbReference type="EMBL" id="CAN62990.1"/>
    </source>
</evidence>
<evidence type="ECO:0000256" key="4">
    <source>
        <dbReference type="ARBA" id="ARBA00022729"/>
    </source>
</evidence>
<comment type="similarity">
    <text evidence="2">Belongs to the CLV3/ESR signal peptide family.</text>
</comment>
<organism evidence="10">
    <name type="scientific">Vitis vinifera</name>
    <name type="common">Grape</name>
    <dbReference type="NCBI Taxonomy" id="29760"/>
    <lineage>
        <taxon>Eukaryota</taxon>
        <taxon>Viridiplantae</taxon>
        <taxon>Streptophyta</taxon>
        <taxon>Embryophyta</taxon>
        <taxon>Tracheophyta</taxon>
        <taxon>Spermatophyta</taxon>
        <taxon>Magnoliopsida</taxon>
        <taxon>eudicotyledons</taxon>
        <taxon>Gunneridae</taxon>
        <taxon>Pentapetalae</taxon>
        <taxon>rosids</taxon>
        <taxon>Vitales</taxon>
        <taxon>Vitaceae</taxon>
        <taxon>Viteae</taxon>
        <taxon>Vitis</taxon>
    </lineage>
</organism>
<evidence type="ECO:0000256" key="1">
    <source>
        <dbReference type="ARBA" id="ARBA00004239"/>
    </source>
</evidence>
<dbReference type="PANTHER" id="PTHR36016">
    <property type="entry name" value="CLAVATA3/ESR (CLE)-RELATED PROTEIN 7"/>
    <property type="match status" value="1"/>
</dbReference>
<feature type="signal peptide" evidence="9">
    <location>
        <begin position="1"/>
        <end position="23"/>
    </location>
</feature>
<dbReference type="GO" id="GO:0005576">
    <property type="term" value="C:extracellular region"/>
    <property type="evidence" value="ECO:0007669"/>
    <property type="project" value="UniProtKB-SubCell"/>
</dbReference>
<evidence type="ECO:0000256" key="5">
    <source>
        <dbReference type="ARBA" id="ARBA00022782"/>
    </source>
</evidence>
<feature type="region of interest" description="Disordered" evidence="8">
    <location>
        <begin position="63"/>
        <end position="85"/>
    </location>
</feature>
<evidence type="ECO:0000256" key="3">
    <source>
        <dbReference type="ARBA" id="ARBA00022525"/>
    </source>
</evidence>